<evidence type="ECO:0000256" key="3">
    <source>
        <dbReference type="ARBA" id="ARBA00018392"/>
    </source>
</evidence>
<dbReference type="GO" id="GO:0003824">
    <property type="term" value="F:catalytic activity"/>
    <property type="evidence" value="ECO:0007669"/>
    <property type="project" value="InterPro"/>
</dbReference>
<gene>
    <name evidence="8" type="ORF">EOD43_00675</name>
</gene>
<dbReference type="InterPro" id="IPR001736">
    <property type="entry name" value="PLipase_D/transphosphatidylase"/>
</dbReference>
<evidence type="ECO:0000259" key="7">
    <source>
        <dbReference type="PROSITE" id="PS50035"/>
    </source>
</evidence>
<comment type="function">
    <text evidence="1">Could be a virulence factor.</text>
</comment>
<feature type="signal peptide" evidence="6">
    <location>
        <begin position="1"/>
        <end position="24"/>
    </location>
</feature>
<dbReference type="EMBL" id="SACN01000001">
    <property type="protein sequence ID" value="RVT92482.1"/>
    <property type="molecule type" value="Genomic_DNA"/>
</dbReference>
<keyword evidence="9" id="KW-1185">Reference proteome</keyword>
<dbReference type="OrthoDB" id="9762009at2"/>
<dbReference type="CDD" id="cd09107">
    <property type="entry name" value="PLDc_vPLD3_4_5_like_2"/>
    <property type="match status" value="1"/>
</dbReference>
<dbReference type="Proteomes" id="UP000282971">
    <property type="component" value="Unassembled WGS sequence"/>
</dbReference>
<feature type="domain" description="PLD phosphodiesterase" evidence="7">
    <location>
        <begin position="327"/>
        <end position="354"/>
    </location>
</feature>
<evidence type="ECO:0000313" key="8">
    <source>
        <dbReference type="EMBL" id="RVT92482.1"/>
    </source>
</evidence>
<evidence type="ECO:0000256" key="4">
    <source>
        <dbReference type="ARBA" id="ARBA00022525"/>
    </source>
</evidence>
<comment type="subcellular location">
    <subcellularLocation>
        <location evidence="2">Secreted</location>
    </subcellularLocation>
</comment>
<dbReference type="PROSITE" id="PS50035">
    <property type="entry name" value="PLD"/>
    <property type="match status" value="2"/>
</dbReference>
<feature type="chain" id="PRO_5019570652" description="Phospholipase D" evidence="6">
    <location>
        <begin position="25"/>
        <end position="409"/>
    </location>
</feature>
<protein>
    <recommendedName>
        <fullName evidence="3">Phospholipase D</fullName>
    </recommendedName>
    <alternativeName>
        <fullName evidence="5">Choline phosphatase</fullName>
    </alternativeName>
</protein>
<keyword evidence="4" id="KW-0964">Secreted</keyword>
<dbReference type="GO" id="GO:0006793">
    <property type="term" value="P:phosphorus metabolic process"/>
    <property type="evidence" value="ECO:0007669"/>
    <property type="project" value="UniProtKB-ARBA"/>
</dbReference>
<accession>A0A437M4A6</accession>
<evidence type="ECO:0000256" key="6">
    <source>
        <dbReference type="SAM" id="SignalP"/>
    </source>
</evidence>
<comment type="caution">
    <text evidence="8">The sequence shown here is derived from an EMBL/GenBank/DDBJ whole genome shotgun (WGS) entry which is preliminary data.</text>
</comment>
<reference evidence="8 9" key="1">
    <citation type="submission" date="2019-01" db="EMBL/GenBank/DDBJ databases">
        <authorList>
            <person name="Chen W.-M."/>
        </authorList>
    </citation>
    <scope>NUCLEOTIDE SEQUENCE [LARGE SCALE GENOMIC DNA]</scope>
    <source>
        <strain evidence="8 9">CCP-7</strain>
    </source>
</reference>
<dbReference type="GO" id="GO:0005576">
    <property type="term" value="C:extracellular region"/>
    <property type="evidence" value="ECO:0007669"/>
    <property type="project" value="UniProtKB-SubCell"/>
</dbReference>
<proteinExistence type="predicted"/>
<dbReference type="PANTHER" id="PTHR10185:SF17">
    <property type="entry name" value="GM01519P-RELATED"/>
    <property type="match status" value="1"/>
</dbReference>
<feature type="domain" description="PLD phosphodiesterase" evidence="7">
    <location>
        <begin position="136"/>
        <end position="163"/>
    </location>
</feature>
<dbReference type="SUPFAM" id="SSF56024">
    <property type="entry name" value="Phospholipase D/nuclease"/>
    <property type="match status" value="2"/>
</dbReference>
<evidence type="ECO:0000256" key="5">
    <source>
        <dbReference type="ARBA" id="ARBA00029594"/>
    </source>
</evidence>
<evidence type="ECO:0000313" key="9">
    <source>
        <dbReference type="Proteomes" id="UP000282971"/>
    </source>
</evidence>
<dbReference type="InterPro" id="IPR050874">
    <property type="entry name" value="Diverse_PLD-related"/>
</dbReference>
<evidence type="ECO:0000256" key="1">
    <source>
        <dbReference type="ARBA" id="ARBA00003145"/>
    </source>
</evidence>
<name>A0A437M4A6_9SPHN</name>
<dbReference type="Gene3D" id="3.30.870.10">
    <property type="entry name" value="Endonuclease Chain A"/>
    <property type="match status" value="2"/>
</dbReference>
<organism evidence="8 9">
    <name type="scientific">Sphingomonas crocodyli</name>
    <dbReference type="NCBI Taxonomy" id="1979270"/>
    <lineage>
        <taxon>Bacteria</taxon>
        <taxon>Pseudomonadati</taxon>
        <taxon>Pseudomonadota</taxon>
        <taxon>Alphaproteobacteria</taxon>
        <taxon>Sphingomonadales</taxon>
        <taxon>Sphingomonadaceae</taxon>
        <taxon>Sphingomonas</taxon>
    </lineage>
</organism>
<dbReference type="InterPro" id="IPR025202">
    <property type="entry name" value="PLD-like_dom"/>
</dbReference>
<dbReference type="PANTHER" id="PTHR10185">
    <property type="entry name" value="PHOSPHOLIPASE D - RELATED"/>
    <property type="match status" value="1"/>
</dbReference>
<sequence length="409" mass="44732">MTTMFGRFCLAATALLLPIGAAHAKFEIPGFELVHTAPVETSLATADLRDPTTVWCEMFDAAKSTIDIEQFYISGQSGEPLDRVIASLEAAGKRGVKIRFLMEEKGQGASDQATIDKVKAIPNLTFRMLSWAKVNGSGIIHAKYFVVDGKAAFVGSQNFDWRALKHIDETGLKITQAKMVGQLQRIFDHDWAAVPLTIAGQPVPRLRDTIYAPIDAKAFLVASPNAYDPADVADSQAALVKLIGAAKREIRVEVMEYSANAFGGGTYTVIDDALRAAAERGVKVQLLVADWTMWPNNLPSLERLDNLPTAEVRVASIPQASTGFIPFTRVVHTKVMTIDDEIAWVGTSNWEGGYLDNSRNLEIVLRDRTMAKRLGAMETRLWDSPYAKPFAQAKLIPRPNTKEAAAAAN</sequence>
<dbReference type="Pfam" id="PF13091">
    <property type="entry name" value="PLDc_2"/>
    <property type="match status" value="2"/>
</dbReference>
<dbReference type="AlphaFoldDB" id="A0A437M4A6"/>
<evidence type="ECO:0000256" key="2">
    <source>
        <dbReference type="ARBA" id="ARBA00004613"/>
    </source>
</evidence>
<dbReference type="SMART" id="SM00155">
    <property type="entry name" value="PLDc"/>
    <property type="match status" value="2"/>
</dbReference>
<keyword evidence="6" id="KW-0732">Signal</keyword>